<comment type="caution">
    <text evidence="1">The sequence shown here is derived from an EMBL/GenBank/DDBJ whole genome shotgun (WGS) entry which is preliminary data.</text>
</comment>
<gene>
    <name evidence="1" type="ORF">AS592_04460</name>
</gene>
<organism evidence="1 2">
    <name type="scientific">Sulfurovum riftiae</name>
    <dbReference type="NCBI Taxonomy" id="1630136"/>
    <lineage>
        <taxon>Bacteria</taxon>
        <taxon>Pseudomonadati</taxon>
        <taxon>Campylobacterota</taxon>
        <taxon>Epsilonproteobacteria</taxon>
        <taxon>Campylobacterales</taxon>
        <taxon>Sulfurovaceae</taxon>
        <taxon>Sulfurovum</taxon>
    </lineage>
</organism>
<keyword evidence="2" id="KW-1185">Reference proteome</keyword>
<proteinExistence type="predicted"/>
<dbReference type="Proteomes" id="UP000075359">
    <property type="component" value="Unassembled WGS sequence"/>
</dbReference>
<reference evidence="1 2" key="1">
    <citation type="submission" date="2015-11" db="EMBL/GenBank/DDBJ databases">
        <title>Draft genome of Sulfurovum riftiae 1812E, a member of the Epsilonproteobacteria isolated from the tube of the deep-sea hydrothermal vent tubewom Riftia pachyptila.</title>
        <authorList>
            <person name="Vetriani C."/>
            <person name="Giovannelli D."/>
        </authorList>
    </citation>
    <scope>NUCLEOTIDE SEQUENCE [LARGE SCALE GENOMIC DNA]</scope>
    <source>
        <strain evidence="1 2">1812E</strain>
    </source>
</reference>
<sequence length="149" mass="17112">MKKLIPLSLLLTAVIFADLKVGEKLPDITLSDQFGKKLTVDTEDKVLLLSFEKEVAIKTADYLTKQPKNFLQQRHIKYISDISSMPSFITSMFALPKMKKYPFSVMLIRDGMGKDFQHKEGKATLYKLRNRRITDIEFVDPKVLSTVLQ</sequence>
<accession>A0A151CE85</accession>
<evidence type="ECO:0000313" key="2">
    <source>
        <dbReference type="Proteomes" id="UP000075359"/>
    </source>
</evidence>
<dbReference type="OrthoDB" id="5340260at2"/>
<evidence type="ECO:0000313" key="1">
    <source>
        <dbReference type="EMBL" id="KYJ85848.1"/>
    </source>
</evidence>
<dbReference type="RefSeq" id="WP_067331762.1">
    <property type="nucleotide sequence ID" value="NZ_LNKT01000056.1"/>
</dbReference>
<evidence type="ECO:0008006" key="3">
    <source>
        <dbReference type="Google" id="ProtNLM"/>
    </source>
</evidence>
<dbReference type="STRING" id="1630136.AS592_04460"/>
<protein>
    <recommendedName>
        <fullName evidence="3">FAD/FMN-containing dehydrogenase</fullName>
    </recommendedName>
</protein>
<dbReference type="AlphaFoldDB" id="A0A151CE85"/>
<name>A0A151CE85_9BACT</name>
<dbReference type="EMBL" id="LNKT01000056">
    <property type="protein sequence ID" value="KYJ85848.1"/>
    <property type="molecule type" value="Genomic_DNA"/>
</dbReference>